<keyword evidence="4" id="KW-0411">Iron-sulfur</keyword>
<dbReference type="GO" id="GO:0051536">
    <property type="term" value="F:iron-sulfur cluster binding"/>
    <property type="evidence" value="ECO:0007669"/>
    <property type="project" value="UniProtKB-KW"/>
</dbReference>
<dbReference type="InterPro" id="IPR058240">
    <property type="entry name" value="rSAM_sf"/>
</dbReference>
<evidence type="ECO:0000256" key="1">
    <source>
        <dbReference type="ARBA" id="ARBA00022691"/>
    </source>
</evidence>
<dbReference type="InterPro" id="IPR007197">
    <property type="entry name" value="rSAM"/>
</dbReference>
<reference evidence="5" key="1">
    <citation type="submission" date="2020-05" db="EMBL/GenBank/DDBJ databases">
        <authorList>
            <person name="Chiriac C."/>
            <person name="Salcher M."/>
            <person name="Ghai R."/>
            <person name="Kavagutti S V."/>
        </authorList>
    </citation>
    <scope>NUCLEOTIDE SEQUENCE</scope>
</reference>
<evidence type="ECO:0000313" key="5">
    <source>
        <dbReference type="EMBL" id="CAB5214281.1"/>
    </source>
</evidence>
<keyword evidence="3" id="KW-0408">Iron</keyword>
<dbReference type="SUPFAM" id="SSF102114">
    <property type="entry name" value="Radical SAM enzymes"/>
    <property type="match status" value="1"/>
</dbReference>
<evidence type="ECO:0000256" key="4">
    <source>
        <dbReference type="ARBA" id="ARBA00023014"/>
    </source>
</evidence>
<name>A0A6J7WLM4_9CAUD</name>
<dbReference type="EMBL" id="LR798243">
    <property type="protein sequence ID" value="CAB5214281.1"/>
    <property type="molecule type" value="Genomic_DNA"/>
</dbReference>
<keyword evidence="1" id="KW-0949">S-adenosyl-L-methionine</keyword>
<sequence length="460" mass="54471">MSKSDFMASAEWMKDNLGPSLCLAKWKQVSLHLPTGLNNSCYHPPLHSIDADVLKDNPGALHNTAYKKQQRVIMLKDEKPSECSYCWNIEAHGQLSDRHYRSGEPWAASDYDSIKNSTGEEDVVPSYVEVNFNHACNLKCSYCSPQFSSSWQQEVDRWGGYPTSTIHNDPGHFTGRNRPIPTREDNPYVDAFWEWWPTLYPHLKHFRMTGGEPLMDRNTYKVFDYVLALPNPELHLNVTSNFSVEEALFEKYLGYVKRLCNTQIEHFMQYVSLDSGNIKHAEYIRHGLNMNRLHEYVNRFLTEIPYRNSLTFIITMNNLSVLGIQQQLDWILSLRKKYSSTYQRVWFDTPLLRQPAWQSLQILPDVYVGVLERVADWMELHLETAEDPFHGFKDYEVQRMRRDIDWMKEGRNLDPAYVKLQRADFHRFFREHDQRRNTDFLKTFPEMREFWKECEYYAKN</sequence>
<dbReference type="CDD" id="cd01335">
    <property type="entry name" value="Radical_SAM"/>
    <property type="match status" value="1"/>
</dbReference>
<protein>
    <submittedName>
        <fullName evidence="5">Radical_SAM domain containing protein</fullName>
    </submittedName>
</protein>
<dbReference type="Gene3D" id="3.20.20.70">
    <property type="entry name" value="Aldolase class I"/>
    <property type="match status" value="1"/>
</dbReference>
<evidence type="ECO:0000256" key="3">
    <source>
        <dbReference type="ARBA" id="ARBA00023004"/>
    </source>
</evidence>
<gene>
    <name evidence="5" type="ORF">UFOVP190_43</name>
</gene>
<dbReference type="NCBIfam" id="NF033640">
    <property type="entry name" value="N_Twi_rSAM"/>
    <property type="match status" value="1"/>
</dbReference>
<dbReference type="SFLD" id="SFLDS00029">
    <property type="entry name" value="Radical_SAM"/>
    <property type="match status" value="1"/>
</dbReference>
<dbReference type="InterPro" id="IPR013785">
    <property type="entry name" value="Aldolase_TIM"/>
</dbReference>
<dbReference type="GO" id="GO:0003824">
    <property type="term" value="F:catalytic activity"/>
    <property type="evidence" value="ECO:0007669"/>
    <property type="project" value="InterPro"/>
</dbReference>
<accession>A0A6J7WLM4</accession>
<keyword evidence="2" id="KW-0479">Metal-binding</keyword>
<organism evidence="5">
    <name type="scientific">uncultured Caudovirales phage</name>
    <dbReference type="NCBI Taxonomy" id="2100421"/>
    <lineage>
        <taxon>Viruses</taxon>
        <taxon>Duplodnaviria</taxon>
        <taxon>Heunggongvirae</taxon>
        <taxon>Uroviricota</taxon>
        <taxon>Caudoviricetes</taxon>
        <taxon>Peduoviridae</taxon>
        <taxon>Maltschvirus</taxon>
        <taxon>Maltschvirus maltsch</taxon>
    </lineage>
</organism>
<dbReference type="GO" id="GO:0046872">
    <property type="term" value="F:metal ion binding"/>
    <property type="evidence" value="ECO:0007669"/>
    <property type="project" value="UniProtKB-KW"/>
</dbReference>
<proteinExistence type="predicted"/>
<evidence type="ECO:0000256" key="2">
    <source>
        <dbReference type="ARBA" id="ARBA00022723"/>
    </source>
</evidence>